<comment type="caution">
    <text evidence="1">The sequence shown here is derived from an EMBL/GenBank/DDBJ whole genome shotgun (WGS) entry which is preliminary data.</text>
</comment>
<sequence length="61" mass="7111">MKKTTYSFEEYECETCRIALIDFPDIEGLRKPAINDTCVQLGRTNGVVVLNKWERFLKLIT</sequence>
<evidence type="ECO:0000313" key="1">
    <source>
        <dbReference type="EMBL" id="TVU89398.1"/>
    </source>
</evidence>
<gene>
    <name evidence="1" type="ORF">FQP89_15525</name>
</gene>
<dbReference type="AlphaFoldDB" id="A0A558J6X9"/>
<name>A0A558J6X9_9GAMM</name>
<proteinExistence type="predicted"/>
<reference evidence="1 2" key="1">
    <citation type="submission" date="2019-07" db="EMBL/GenBank/DDBJ databases">
        <title>Diversity of Bacteria from Kongsfjorden, Arctic.</title>
        <authorList>
            <person name="Yu Y."/>
        </authorList>
    </citation>
    <scope>NUCLEOTIDE SEQUENCE [LARGE SCALE GENOMIC DNA]</scope>
    <source>
        <strain evidence="1 2">SM1922</strain>
    </source>
</reference>
<protein>
    <submittedName>
        <fullName evidence="1">Uncharacterized protein</fullName>
    </submittedName>
</protein>
<dbReference type="Proteomes" id="UP000317288">
    <property type="component" value="Unassembled WGS sequence"/>
</dbReference>
<evidence type="ECO:0000313" key="2">
    <source>
        <dbReference type="Proteomes" id="UP000317288"/>
    </source>
</evidence>
<dbReference type="EMBL" id="VNFE01000004">
    <property type="protein sequence ID" value="TVU89398.1"/>
    <property type="molecule type" value="Genomic_DNA"/>
</dbReference>
<dbReference type="RefSeq" id="WP_144812697.1">
    <property type="nucleotide sequence ID" value="NZ_VNFE01000004.1"/>
</dbReference>
<organism evidence="1 2">
    <name type="scientific">Vreelandella titanicae</name>
    <dbReference type="NCBI Taxonomy" id="664683"/>
    <lineage>
        <taxon>Bacteria</taxon>
        <taxon>Pseudomonadati</taxon>
        <taxon>Pseudomonadota</taxon>
        <taxon>Gammaproteobacteria</taxon>
        <taxon>Oceanospirillales</taxon>
        <taxon>Halomonadaceae</taxon>
        <taxon>Vreelandella</taxon>
    </lineage>
</organism>
<accession>A0A558J6X9</accession>